<evidence type="ECO:0000313" key="1">
    <source>
        <dbReference type="EMBL" id="OBQ66903.1"/>
    </source>
</evidence>
<evidence type="ECO:0000313" key="2">
    <source>
        <dbReference type="Proteomes" id="UP000093737"/>
    </source>
</evidence>
<dbReference type="RefSeq" id="WP_056571499.1">
    <property type="nucleotide sequence ID" value="NZ_CP033334.1"/>
</dbReference>
<protein>
    <submittedName>
        <fullName evidence="1">Uncharacterized protein</fullName>
    </submittedName>
</protein>
<proteinExistence type="predicted"/>
<reference evidence="1 2" key="1">
    <citation type="submission" date="2016-05" db="EMBL/GenBank/DDBJ databases">
        <authorList>
            <person name="Ramsay J.P."/>
        </authorList>
    </citation>
    <scope>NUCLEOTIDE SEQUENCE [LARGE SCALE GENOMIC DNA]</scope>
    <source>
        <strain evidence="1 2">NZP2042</strain>
    </source>
</reference>
<sequence>MALDSFQRLEALLDSAGGDSIEEAAALLRRFTGRSQEIAAAVDEFMLDFKTLVFVIESGKEGFEKSIRKLARARLSKIKLLIGVPA</sequence>
<dbReference type="Proteomes" id="UP000093737">
    <property type="component" value="Unassembled WGS sequence"/>
</dbReference>
<dbReference type="EMBL" id="LYTK01000010">
    <property type="protein sequence ID" value="OBQ66903.1"/>
    <property type="molecule type" value="Genomic_DNA"/>
</dbReference>
<organism evidence="1 2">
    <name type="scientific">Rhizobium loti</name>
    <name type="common">Mesorhizobium loti</name>
    <dbReference type="NCBI Taxonomy" id="381"/>
    <lineage>
        <taxon>Bacteria</taxon>
        <taxon>Pseudomonadati</taxon>
        <taxon>Pseudomonadota</taxon>
        <taxon>Alphaproteobacteria</taxon>
        <taxon>Hyphomicrobiales</taxon>
        <taxon>Phyllobacteriaceae</taxon>
        <taxon>Mesorhizobium</taxon>
    </lineage>
</organism>
<comment type="caution">
    <text evidence="1">The sequence shown here is derived from an EMBL/GenBank/DDBJ whole genome shotgun (WGS) entry which is preliminary data.</text>
</comment>
<gene>
    <name evidence="1" type="ORF">A8145_31450</name>
</gene>
<accession>A0A6M7U194</accession>
<name>A0A6M7U194_RHILI</name>
<dbReference type="AlphaFoldDB" id="A0A6M7U194"/>